<organism evidence="2 3">
    <name type="scientific">Thermus thermophilus (strain SG0.5JP17-16)</name>
    <dbReference type="NCBI Taxonomy" id="762633"/>
    <lineage>
        <taxon>Bacteria</taxon>
        <taxon>Thermotogati</taxon>
        <taxon>Deinococcota</taxon>
        <taxon>Deinococci</taxon>
        <taxon>Thermales</taxon>
        <taxon>Thermaceae</taxon>
        <taxon>Thermus</taxon>
    </lineage>
</organism>
<reference evidence="2" key="1">
    <citation type="submission" date="2011-05" db="EMBL/GenBank/DDBJ databases">
        <title>Complete sequence of chromosome of Thermus thermophilus SG0.5JP17-16.</title>
        <authorList>
            <consortium name="US DOE Joint Genome Institute"/>
            <person name="Lucas S."/>
            <person name="Han J."/>
            <person name="Lapidus A."/>
            <person name="Cheng J.-F."/>
            <person name="Goodwin L."/>
            <person name="Pitluck S."/>
            <person name="Peters L."/>
            <person name="Mikhailova N."/>
            <person name="Teshima H."/>
            <person name="Han C."/>
            <person name="Tapia R."/>
            <person name="Land M."/>
            <person name="Hauser L."/>
            <person name="Kyrpides N."/>
            <person name="Ivanova N."/>
            <person name="Pagani I."/>
            <person name="Allgaier M."/>
            <person name="Hugenholtz P."/>
            <person name="Singer S."/>
            <person name="Gladden J."/>
            <person name="Woyke T."/>
        </authorList>
    </citation>
    <scope>NUCLEOTIDE SEQUENCE</scope>
    <source>
        <strain evidence="2">SG0.5JP17-16</strain>
    </source>
</reference>
<dbReference type="Pfam" id="PF04350">
    <property type="entry name" value="PilO"/>
    <property type="match status" value="1"/>
</dbReference>
<evidence type="ECO:0000313" key="3">
    <source>
        <dbReference type="Proteomes" id="UP000009233"/>
    </source>
</evidence>
<dbReference type="TCDB" id="3.A.11.1.3">
    <property type="family name" value="the bacterial competence-related dna transformation transporter (dna-t) family"/>
</dbReference>
<dbReference type="HOGENOM" id="CLU_102200_0_0_0"/>
<keyword evidence="1" id="KW-0472">Membrane</keyword>
<dbReference type="Gene3D" id="3.30.70.60">
    <property type="match status" value="1"/>
</dbReference>
<sequence length="196" mass="21609">MKAVLARLGQREWALLAMVLTALLGLLWYYLLIVPTRQEIATVRQEIDRLTIERNRGLQAQRALPELRATIAALQAQRLAFLRALPREERLAEVLSEVLQDAEASGVVVRSFTRSRTSAPVPEVRAVNLALALEAPFPETYAYLRRLEDLSRFSTLSGLNLSVQSQEANPTLATGLTLTVYVLAQGVEAETGGSTP</sequence>
<dbReference type="AlphaFoldDB" id="F6DIG5"/>
<keyword evidence="1" id="KW-0812">Transmembrane</keyword>
<dbReference type="PATRIC" id="fig|762633.3.peg.1379"/>
<keyword evidence="1" id="KW-1133">Transmembrane helix</keyword>
<feature type="transmembrane region" description="Helical" evidence="1">
    <location>
        <begin position="12"/>
        <end position="31"/>
    </location>
</feature>
<dbReference type="GO" id="GO:0043107">
    <property type="term" value="P:type IV pilus-dependent motility"/>
    <property type="evidence" value="ECO:0007669"/>
    <property type="project" value="InterPro"/>
</dbReference>
<dbReference type="EMBL" id="CP002777">
    <property type="protein sequence ID" value="AEG33793.1"/>
    <property type="molecule type" value="Genomic_DNA"/>
</dbReference>
<accession>F6DIG5</accession>
<dbReference type="Proteomes" id="UP000009233">
    <property type="component" value="Chromosome"/>
</dbReference>
<evidence type="ECO:0000256" key="1">
    <source>
        <dbReference type="SAM" id="Phobius"/>
    </source>
</evidence>
<dbReference type="InterPro" id="IPR014717">
    <property type="entry name" value="Transl_elong_EF1B/ribsomal_bS6"/>
</dbReference>
<dbReference type="GO" id="GO:0043683">
    <property type="term" value="P:type IV pilus assembly"/>
    <property type="evidence" value="ECO:0007669"/>
    <property type="project" value="InterPro"/>
</dbReference>
<evidence type="ECO:0000313" key="2">
    <source>
        <dbReference type="EMBL" id="AEG33793.1"/>
    </source>
</evidence>
<gene>
    <name evidence="2" type="ordered locus">Ththe16_1391</name>
</gene>
<dbReference type="InterPro" id="IPR007445">
    <property type="entry name" value="PilO"/>
</dbReference>
<proteinExistence type="predicted"/>
<protein>
    <submittedName>
        <fullName evidence="2">PilO competence protein PilO</fullName>
    </submittedName>
</protein>
<dbReference type="KEGG" id="tts:Ththe16_1391"/>
<name>F6DIG5_THETG</name>